<reference evidence="1" key="1">
    <citation type="submission" date="2020-10" db="EMBL/GenBank/DDBJ databases">
        <authorList>
            <person name="Han B."/>
            <person name="Lu T."/>
            <person name="Zhao Q."/>
            <person name="Huang X."/>
            <person name="Zhao Y."/>
        </authorList>
    </citation>
    <scope>NUCLEOTIDE SEQUENCE</scope>
</reference>
<dbReference type="AlphaFoldDB" id="A0A811PC34"/>
<evidence type="ECO:0000313" key="1">
    <source>
        <dbReference type="EMBL" id="CAD6236533.1"/>
    </source>
</evidence>
<dbReference type="Proteomes" id="UP000604825">
    <property type="component" value="Unassembled WGS sequence"/>
</dbReference>
<gene>
    <name evidence="1" type="ORF">NCGR_LOCUS24392</name>
</gene>
<protein>
    <submittedName>
        <fullName evidence="1">Uncharacterized protein</fullName>
    </submittedName>
</protein>
<sequence length="109" mass="11891">MTNRPLTSTPIALMRALQRTHAQWPLQSADCGTGLQRQRVFLLANGQTALENWAYTATGGLQCKEAVVDLDLLGDEIRADGGLLLDAELVDVTARTKPRIRSSLISTEN</sequence>
<dbReference type="EMBL" id="CAJGYO010000006">
    <property type="protein sequence ID" value="CAD6236533.1"/>
    <property type="molecule type" value="Genomic_DNA"/>
</dbReference>
<organism evidence="1 2">
    <name type="scientific">Miscanthus lutarioriparius</name>
    <dbReference type="NCBI Taxonomy" id="422564"/>
    <lineage>
        <taxon>Eukaryota</taxon>
        <taxon>Viridiplantae</taxon>
        <taxon>Streptophyta</taxon>
        <taxon>Embryophyta</taxon>
        <taxon>Tracheophyta</taxon>
        <taxon>Spermatophyta</taxon>
        <taxon>Magnoliopsida</taxon>
        <taxon>Liliopsida</taxon>
        <taxon>Poales</taxon>
        <taxon>Poaceae</taxon>
        <taxon>PACMAD clade</taxon>
        <taxon>Panicoideae</taxon>
        <taxon>Andropogonodae</taxon>
        <taxon>Andropogoneae</taxon>
        <taxon>Saccharinae</taxon>
        <taxon>Miscanthus</taxon>
    </lineage>
</organism>
<evidence type="ECO:0000313" key="2">
    <source>
        <dbReference type="Proteomes" id="UP000604825"/>
    </source>
</evidence>
<keyword evidence="2" id="KW-1185">Reference proteome</keyword>
<proteinExistence type="predicted"/>
<name>A0A811PC34_9POAL</name>
<accession>A0A811PC34</accession>
<comment type="caution">
    <text evidence="1">The sequence shown here is derived from an EMBL/GenBank/DDBJ whole genome shotgun (WGS) entry which is preliminary data.</text>
</comment>